<dbReference type="RefSeq" id="WP_038696036.1">
    <property type="nucleotide sequence ID" value="NZ_CP009286.1"/>
</dbReference>
<keyword evidence="1" id="KW-0732">Signal</keyword>
<reference evidence="3 4" key="1">
    <citation type="submission" date="2014-08" db="EMBL/GenBank/DDBJ databases">
        <title>Comparative genomics of the Paenibacillus odorifer group.</title>
        <authorList>
            <person name="den Bakker H.C."/>
            <person name="Tsai Y.-C."/>
            <person name="Martin N."/>
            <person name="Korlach J."/>
            <person name="Wiedmann M."/>
        </authorList>
    </citation>
    <scope>NUCLEOTIDE SEQUENCE [LARGE SCALE GENOMIC DNA]</scope>
    <source>
        <strain evidence="3 4">DSM 14472</strain>
    </source>
</reference>
<dbReference type="Proteomes" id="UP000029507">
    <property type="component" value="Chromosome"/>
</dbReference>
<evidence type="ECO:0000256" key="1">
    <source>
        <dbReference type="SAM" id="SignalP"/>
    </source>
</evidence>
<dbReference type="PANTHER" id="PTHR40032">
    <property type="entry name" value="EXPORTED PROTEIN-RELATED"/>
    <property type="match status" value="1"/>
</dbReference>
<accession>A0A089LT23</accession>
<feature type="chain" id="PRO_5005413293" description="Putative amidase domain-containing protein" evidence="1">
    <location>
        <begin position="30"/>
        <end position="375"/>
    </location>
</feature>
<gene>
    <name evidence="3" type="ORF">PSTEL_14085</name>
</gene>
<dbReference type="HOGENOM" id="CLU_046705_0_0_9"/>
<organism evidence="3 4">
    <name type="scientific">Paenibacillus stellifer</name>
    <dbReference type="NCBI Taxonomy" id="169760"/>
    <lineage>
        <taxon>Bacteria</taxon>
        <taxon>Bacillati</taxon>
        <taxon>Bacillota</taxon>
        <taxon>Bacilli</taxon>
        <taxon>Bacillales</taxon>
        <taxon>Paenibacillaceae</taxon>
        <taxon>Paenibacillus</taxon>
    </lineage>
</organism>
<dbReference type="InterPro" id="IPR024301">
    <property type="entry name" value="Amidase_6"/>
</dbReference>
<evidence type="ECO:0000259" key="2">
    <source>
        <dbReference type="Pfam" id="PF12671"/>
    </source>
</evidence>
<feature type="domain" description="Putative amidase" evidence="2">
    <location>
        <begin position="198"/>
        <end position="367"/>
    </location>
</feature>
<dbReference type="KEGG" id="pste:PSTEL_14085"/>
<dbReference type="PANTHER" id="PTHR40032:SF1">
    <property type="entry name" value="EXPORTED PROTEIN"/>
    <property type="match status" value="1"/>
</dbReference>
<feature type="signal peptide" evidence="1">
    <location>
        <begin position="1"/>
        <end position="29"/>
    </location>
</feature>
<dbReference type="STRING" id="169760.PSTEL_14085"/>
<dbReference type="EMBL" id="CP009286">
    <property type="protein sequence ID" value="AIQ64052.1"/>
    <property type="molecule type" value="Genomic_DNA"/>
</dbReference>
<evidence type="ECO:0000313" key="3">
    <source>
        <dbReference type="EMBL" id="AIQ64052.1"/>
    </source>
</evidence>
<sequence>MNRVKRIMSILICVVIPVSLSMVCTPAQAAANPSEQENEVESVLETMFKERAKTLVTQDMPAIEAFYDKEKASRVAYWHERNRCSYMNKWAEKRDVKLTHADSSIRIVRKSVHQEYAKISLVQSEQIGYTYMKKFLPEQFFGVGTRHFITLKKTDGVWKIYREWYLDPLDENPDKIADGTLPSINKEADESEHNGSTYKRKRAVQYANKYAGAAWGAGNHHHYNKKYLDYTGKGGDCTNFASQVVGDEKEGGGLSHKGGWLYFKGTGGTRTWVHTDSFSHFLTYSGYGRLIKQGRYEEVVAPSSKHPNGAVSELKPGDLIAYIPRNNDIDHFAVIVGFNDYGYPMVNCHTADRYHVPFDLGWDRNTQYRLIHIRD</sequence>
<dbReference type="Gene3D" id="3.90.1720.10">
    <property type="entry name" value="endopeptidase domain like (from Nostoc punctiforme)"/>
    <property type="match status" value="1"/>
</dbReference>
<name>A0A089LT23_9BACL</name>
<protein>
    <recommendedName>
        <fullName evidence="2">Putative amidase domain-containing protein</fullName>
    </recommendedName>
</protein>
<evidence type="ECO:0000313" key="4">
    <source>
        <dbReference type="Proteomes" id="UP000029507"/>
    </source>
</evidence>
<dbReference type="Pfam" id="PF12671">
    <property type="entry name" value="Amidase_6"/>
    <property type="match status" value="1"/>
</dbReference>
<keyword evidence="4" id="KW-1185">Reference proteome</keyword>
<dbReference type="AlphaFoldDB" id="A0A089LT23"/>
<proteinExistence type="predicted"/>
<dbReference type="OrthoDB" id="2194542at2"/>